<proteinExistence type="predicted"/>
<evidence type="ECO:0000313" key="2">
    <source>
        <dbReference type="Proteomes" id="UP000611640"/>
    </source>
</evidence>
<protein>
    <submittedName>
        <fullName evidence="1">Uncharacterized protein</fullName>
    </submittedName>
</protein>
<dbReference type="KEGG" id="atl:Athai_59020"/>
<organism evidence="1 2">
    <name type="scientific">Actinocatenispora thailandica</name>
    <dbReference type="NCBI Taxonomy" id="227318"/>
    <lineage>
        <taxon>Bacteria</taxon>
        <taxon>Bacillati</taxon>
        <taxon>Actinomycetota</taxon>
        <taxon>Actinomycetes</taxon>
        <taxon>Micromonosporales</taxon>
        <taxon>Micromonosporaceae</taxon>
        <taxon>Actinocatenispora</taxon>
    </lineage>
</organism>
<accession>A0A7R7DV12</accession>
<keyword evidence="2" id="KW-1185">Reference proteome</keyword>
<dbReference type="AlphaFoldDB" id="A0A7R7DV12"/>
<reference evidence="1 2" key="1">
    <citation type="submission" date="2020-08" db="EMBL/GenBank/DDBJ databases">
        <title>Whole genome shotgun sequence of Actinocatenispora thailandica NBRC 105041.</title>
        <authorList>
            <person name="Komaki H."/>
            <person name="Tamura T."/>
        </authorList>
    </citation>
    <scope>NUCLEOTIDE SEQUENCE [LARGE SCALE GENOMIC DNA]</scope>
    <source>
        <strain evidence="1 2">NBRC 105041</strain>
    </source>
</reference>
<dbReference type="EMBL" id="AP023355">
    <property type="protein sequence ID" value="BCJ38399.1"/>
    <property type="molecule type" value="Genomic_DNA"/>
</dbReference>
<evidence type="ECO:0000313" key="1">
    <source>
        <dbReference type="EMBL" id="BCJ38399.1"/>
    </source>
</evidence>
<dbReference type="Proteomes" id="UP000611640">
    <property type="component" value="Chromosome"/>
</dbReference>
<sequence length="170" mass="18510">MRGDAVSFRPLTRGDFGRFRRRLATRHVLGVLYAEPRGRIRVASRTWVRVYRRGMGQTRDEASRVPAACTLPAVDRPLRLAAFDEVFAESGRSVERPTETTVRIGFEPAPAAAARVADLAMREGSCCTFFGFTLRMSDGGLTLDIEVPASHSAVLTALAARAATAMAGVR</sequence>
<gene>
    <name evidence="1" type="ORF">Athai_59020</name>
</gene>
<name>A0A7R7DV12_9ACTN</name>